<evidence type="ECO:0000256" key="2">
    <source>
        <dbReference type="ARBA" id="ARBA00022475"/>
    </source>
</evidence>
<evidence type="ECO:0000313" key="7">
    <source>
        <dbReference type="EMBL" id="PIP18632.1"/>
    </source>
</evidence>
<organism evidence="7 8">
    <name type="scientific">Candidatus Sherwoodlollariibacterium unditelluris</name>
    <dbReference type="NCBI Taxonomy" id="1974757"/>
    <lineage>
        <taxon>Bacteria</taxon>
        <taxon>Pseudomonadati</taxon>
        <taxon>Candidatus Omnitrophota</taxon>
        <taxon>Candidatus Sherwoodlollariibacterium</taxon>
    </lineage>
</organism>
<keyword evidence="4 6" id="KW-1133">Transmembrane helix</keyword>
<feature type="transmembrane region" description="Helical" evidence="6">
    <location>
        <begin position="286"/>
        <end position="305"/>
    </location>
</feature>
<feature type="transmembrane region" description="Helical" evidence="6">
    <location>
        <begin position="12"/>
        <end position="33"/>
    </location>
</feature>
<evidence type="ECO:0008006" key="9">
    <source>
        <dbReference type="Google" id="ProtNLM"/>
    </source>
</evidence>
<evidence type="ECO:0000256" key="4">
    <source>
        <dbReference type="ARBA" id="ARBA00022989"/>
    </source>
</evidence>
<dbReference type="GO" id="GO:0043190">
    <property type="term" value="C:ATP-binding cassette (ABC) transporter complex"/>
    <property type="evidence" value="ECO:0007669"/>
    <property type="project" value="TreeGrafter"/>
</dbReference>
<evidence type="ECO:0000256" key="3">
    <source>
        <dbReference type="ARBA" id="ARBA00022692"/>
    </source>
</evidence>
<feature type="transmembrane region" description="Helical" evidence="6">
    <location>
        <begin position="53"/>
        <end position="76"/>
    </location>
</feature>
<dbReference type="Proteomes" id="UP000231292">
    <property type="component" value="Unassembled WGS sequence"/>
</dbReference>
<sequence length="368" mass="41311">MKILRNYLLKEFIGPFFLTLCVLSFTMVIVGNLKKIADLVINKGVDLFSVVKIFILLTPYIVTYALPISILTAVLISLGRLSSDNEIIAIRTSGINLFKLILPIITVGLILSLSLVVFNDRAASYAHYAYRKTLIEIGIKNPTAAFEEGVFINSFQRYVLFIYKVDQKKNRLINVRIYEPQGDDKPTRTIIAKSGEFVAIPGKNAIKLKLMDGTSDEPDPNNPANFYKLIFRTYFMNLNLADDRGEGKVEKKYKEMTMEELGKEISKLRKENINPAPLIVQIHEKLALAFSCLIFILMGAPLAIITRRREKSINIGIATLIIVTYYPLFIGCEALGIQGYLNPGLAMWIPNIIFGTLGTILTFKLCVS</sequence>
<evidence type="ECO:0000256" key="5">
    <source>
        <dbReference type="ARBA" id="ARBA00023136"/>
    </source>
</evidence>
<feature type="transmembrane region" description="Helical" evidence="6">
    <location>
        <begin position="317"/>
        <end position="341"/>
    </location>
</feature>
<gene>
    <name evidence="7" type="ORF">COX41_07180</name>
</gene>
<keyword evidence="5 6" id="KW-0472">Membrane</keyword>
<accession>A0A2G9YHJ5</accession>
<name>A0A2G9YHJ5_9BACT</name>
<dbReference type="PANTHER" id="PTHR33529">
    <property type="entry name" value="SLR0882 PROTEIN-RELATED"/>
    <property type="match status" value="1"/>
</dbReference>
<dbReference type="InterPro" id="IPR005495">
    <property type="entry name" value="LptG/LptF_permease"/>
</dbReference>
<dbReference type="Pfam" id="PF03739">
    <property type="entry name" value="LptF_LptG"/>
    <property type="match status" value="1"/>
</dbReference>
<comment type="caution">
    <text evidence="7">The sequence shown here is derived from an EMBL/GenBank/DDBJ whole genome shotgun (WGS) entry which is preliminary data.</text>
</comment>
<dbReference type="AlphaFoldDB" id="A0A2G9YHJ5"/>
<feature type="transmembrane region" description="Helical" evidence="6">
    <location>
        <begin position="97"/>
        <end position="118"/>
    </location>
</feature>
<protein>
    <recommendedName>
        <fullName evidence="9">Lipopolysaccharide export system permease protein LptF</fullName>
    </recommendedName>
</protein>
<dbReference type="GO" id="GO:0015920">
    <property type="term" value="P:lipopolysaccharide transport"/>
    <property type="evidence" value="ECO:0007669"/>
    <property type="project" value="TreeGrafter"/>
</dbReference>
<proteinExistence type="predicted"/>
<comment type="subcellular location">
    <subcellularLocation>
        <location evidence="1">Cell membrane</location>
        <topology evidence="1">Multi-pass membrane protein</topology>
    </subcellularLocation>
</comment>
<dbReference type="EMBL" id="PCRK01000183">
    <property type="protein sequence ID" value="PIP18632.1"/>
    <property type="molecule type" value="Genomic_DNA"/>
</dbReference>
<evidence type="ECO:0000256" key="6">
    <source>
        <dbReference type="SAM" id="Phobius"/>
    </source>
</evidence>
<reference evidence="7 8" key="1">
    <citation type="submission" date="2017-09" db="EMBL/GenBank/DDBJ databases">
        <title>Depth-based differentiation of microbial function through sediment-hosted aquifers and enrichment of novel symbionts in the deep terrestrial subsurface.</title>
        <authorList>
            <person name="Probst A.J."/>
            <person name="Ladd B."/>
            <person name="Jarett J.K."/>
            <person name="Geller-Mcgrath D.E."/>
            <person name="Sieber C.M."/>
            <person name="Emerson J.B."/>
            <person name="Anantharaman K."/>
            <person name="Thomas B.C."/>
            <person name="Malmstrom R."/>
            <person name="Stieglmeier M."/>
            <person name="Klingl A."/>
            <person name="Woyke T."/>
            <person name="Ryan C.M."/>
            <person name="Banfield J.F."/>
        </authorList>
    </citation>
    <scope>NUCLEOTIDE SEQUENCE [LARGE SCALE GENOMIC DNA]</scope>
    <source>
        <strain evidence="7">CG23_combo_of_CG06-09_8_20_14_all_41_10</strain>
    </source>
</reference>
<keyword evidence="2" id="KW-1003">Cell membrane</keyword>
<feature type="transmembrane region" description="Helical" evidence="6">
    <location>
        <begin position="347"/>
        <end position="367"/>
    </location>
</feature>
<dbReference type="PANTHER" id="PTHR33529:SF6">
    <property type="entry name" value="YJGP_YJGQ FAMILY PERMEASE"/>
    <property type="match status" value="1"/>
</dbReference>
<evidence type="ECO:0000313" key="8">
    <source>
        <dbReference type="Proteomes" id="UP000231292"/>
    </source>
</evidence>
<evidence type="ECO:0000256" key="1">
    <source>
        <dbReference type="ARBA" id="ARBA00004651"/>
    </source>
</evidence>
<keyword evidence="3 6" id="KW-0812">Transmembrane</keyword>